<evidence type="ECO:0000256" key="7">
    <source>
        <dbReference type="ARBA" id="ARBA00023316"/>
    </source>
</evidence>
<name>A0A0K9PF25_ZOSMR</name>
<keyword evidence="3" id="KW-0134">Cell wall</keyword>
<dbReference type="InterPro" id="IPR012334">
    <property type="entry name" value="Pectin_lyas_fold"/>
</dbReference>
<evidence type="ECO:0008006" key="12">
    <source>
        <dbReference type="Google" id="ProtNLM"/>
    </source>
</evidence>
<evidence type="ECO:0000256" key="5">
    <source>
        <dbReference type="ARBA" id="ARBA00022801"/>
    </source>
</evidence>
<evidence type="ECO:0000256" key="2">
    <source>
        <dbReference type="ARBA" id="ARBA00008834"/>
    </source>
</evidence>
<evidence type="ECO:0000256" key="6">
    <source>
        <dbReference type="ARBA" id="ARBA00023295"/>
    </source>
</evidence>
<keyword evidence="5 9" id="KW-0378">Hydrolase</keyword>
<dbReference type="AlphaFoldDB" id="A0A0K9PF25"/>
<dbReference type="Gene3D" id="2.160.20.10">
    <property type="entry name" value="Single-stranded right-handed beta-helix, Pectin lyase-like"/>
    <property type="match status" value="1"/>
</dbReference>
<comment type="similarity">
    <text evidence="2 9">Belongs to the glycosyl hydrolase 28 family.</text>
</comment>
<reference evidence="11" key="1">
    <citation type="journal article" date="2016" name="Nature">
        <title>The genome of the seagrass Zostera marina reveals angiosperm adaptation to the sea.</title>
        <authorList>
            <person name="Olsen J.L."/>
            <person name="Rouze P."/>
            <person name="Verhelst B."/>
            <person name="Lin Y.-C."/>
            <person name="Bayer T."/>
            <person name="Collen J."/>
            <person name="Dattolo E."/>
            <person name="De Paoli E."/>
            <person name="Dittami S."/>
            <person name="Maumus F."/>
            <person name="Michel G."/>
            <person name="Kersting A."/>
            <person name="Lauritano C."/>
            <person name="Lohaus R."/>
            <person name="Toepel M."/>
            <person name="Tonon T."/>
            <person name="Vanneste K."/>
            <person name="Amirebrahimi M."/>
            <person name="Brakel J."/>
            <person name="Bostroem C."/>
            <person name="Chovatia M."/>
            <person name="Grimwood J."/>
            <person name="Jenkins J.W."/>
            <person name="Jueterbock A."/>
            <person name="Mraz A."/>
            <person name="Stam W.T."/>
            <person name="Tice H."/>
            <person name="Bornberg-Bauer E."/>
            <person name="Green P.J."/>
            <person name="Pearson G.A."/>
            <person name="Procaccini G."/>
            <person name="Duarte C.M."/>
            <person name="Schmutz J."/>
            <person name="Reusch T.B.H."/>
            <person name="Van de Peer Y."/>
        </authorList>
    </citation>
    <scope>NUCLEOTIDE SEQUENCE [LARGE SCALE GENOMIC DNA]</scope>
    <source>
        <strain evidence="11">cv. Finnish</strain>
    </source>
</reference>
<comment type="caution">
    <text evidence="10">The sequence shown here is derived from an EMBL/GenBank/DDBJ whole genome shotgun (WGS) entry which is preliminary data.</text>
</comment>
<evidence type="ECO:0000256" key="1">
    <source>
        <dbReference type="ARBA" id="ARBA00004191"/>
    </source>
</evidence>
<accession>A0A0K9PF25</accession>
<dbReference type="GO" id="GO:0071555">
    <property type="term" value="P:cell wall organization"/>
    <property type="evidence" value="ECO:0007669"/>
    <property type="project" value="UniProtKB-KW"/>
</dbReference>
<keyword evidence="7" id="KW-0961">Cell wall biogenesis/degradation</keyword>
<keyword evidence="11" id="KW-1185">Reference proteome</keyword>
<evidence type="ECO:0000256" key="8">
    <source>
        <dbReference type="PROSITE-ProRule" id="PRU10052"/>
    </source>
</evidence>
<evidence type="ECO:0000313" key="10">
    <source>
        <dbReference type="EMBL" id="KMZ67561.1"/>
    </source>
</evidence>
<dbReference type="GO" id="GO:0005975">
    <property type="term" value="P:carbohydrate metabolic process"/>
    <property type="evidence" value="ECO:0007669"/>
    <property type="project" value="InterPro"/>
</dbReference>
<feature type="active site" evidence="8">
    <location>
        <position position="26"/>
    </location>
</feature>
<dbReference type="PANTHER" id="PTHR31375">
    <property type="match status" value="1"/>
</dbReference>
<dbReference type="InterPro" id="IPR011050">
    <property type="entry name" value="Pectin_lyase_fold/virulence"/>
</dbReference>
<gene>
    <name evidence="10" type="ORF">ZOSMA_263G00080</name>
</gene>
<dbReference type="Pfam" id="PF00295">
    <property type="entry name" value="Glyco_hydro_28"/>
    <property type="match status" value="1"/>
</dbReference>
<comment type="subcellular location">
    <subcellularLocation>
        <location evidence="1">Secreted</location>
        <location evidence="1">Cell wall</location>
    </subcellularLocation>
</comment>
<dbReference type="EMBL" id="LFYR01000900">
    <property type="protein sequence ID" value="KMZ67561.1"/>
    <property type="molecule type" value="Genomic_DNA"/>
</dbReference>
<protein>
    <recommendedName>
        <fullName evidence="12">Polygalacturonase, family GH28</fullName>
    </recommendedName>
</protein>
<dbReference type="Proteomes" id="UP000036987">
    <property type="component" value="Unassembled WGS sequence"/>
</dbReference>
<dbReference type="STRING" id="29655.A0A0K9PF25"/>
<dbReference type="OMA" id="WAKRTNG"/>
<sequence>MGDDCIAIIHRTIGVNIKNCNCGPGHGISIGSLGKVLESKEDIVQNIRVEDVVIKGTTNGVRIKTWAKRTNGLVQNITYFSQYYNTRRP</sequence>
<dbReference type="InterPro" id="IPR000743">
    <property type="entry name" value="Glyco_hydro_28"/>
</dbReference>
<keyword evidence="4" id="KW-0964">Secreted</keyword>
<evidence type="ECO:0000256" key="4">
    <source>
        <dbReference type="ARBA" id="ARBA00022525"/>
    </source>
</evidence>
<evidence type="ECO:0000256" key="9">
    <source>
        <dbReference type="RuleBase" id="RU361169"/>
    </source>
</evidence>
<evidence type="ECO:0000313" key="11">
    <source>
        <dbReference type="Proteomes" id="UP000036987"/>
    </source>
</evidence>
<organism evidence="10 11">
    <name type="scientific">Zostera marina</name>
    <name type="common">Eelgrass</name>
    <dbReference type="NCBI Taxonomy" id="29655"/>
    <lineage>
        <taxon>Eukaryota</taxon>
        <taxon>Viridiplantae</taxon>
        <taxon>Streptophyta</taxon>
        <taxon>Embryophyta</taxon>
        <taxon>Tracheophyta</taxon>
        <taxon>Spermatophyta</taxon>
        <taxon>Magnoliopsida</taxon>
        <taxon>Liliopsida</taxon>
        <taxon>Zosteraceae</taxon>
        <taxon>Zostera</taxon>
    </lineage>
</organism>
<dbReference type="SUPFAM" id="SSF51126">
    <property type="entry name" value="Pectin lyase-like"/>
    <property type="match status" value="1"/>
</dbReference>
<keyword evidence="6 9" id="KW-0326">Glycosidase</keyword>
<proteinExistence type="inferred from homology"/>
<dbReference type="OrthoDB" id="635044at2759"/>
<dbReference type="GO" id="GO:0004650">
    <property type="term" value="F:polygalacturonase activity"/>
    <property type="evidence" value="ECO:0007669"/>
    <property type="project" value="InterPro"/>
</dbReference>
<evidence type="ECO:0000256" key="3">
    <source>
        <dbReference type="ARBA" id="ARBA00022512"/>
    </source>
</evidence>
<dbReference type="PROSITE" id="PS00502">
    <property type="entry name" value="POLYGALACTURONASE"/>
    <property type="match status" value="1"/>
</dbReference>